<evidence type="ECO:0000313" key="4">
    <source>
        <dbReference type="Proteomes" id="UP000612899"/>
    </source>
</evidence>
<dbReference type="InterPro" id="IPR052258">
    <property type="entry name" value="Diverse_Func_Domain-Protein"/>
</dbReference>
<reference evidence="3" key="1">
    <citation type="submission" date="2021-01" db="EMBL/GenBank/DDBJ databases">
        <title>Whole genome shotgun sequence of Rhizocola hellebori NBRC 109834.</title>
        <authorList>
            <person name="Komaki H."/>
            <person name="Tamura T."/>
        </authorList>
    </citation>
    <scope>NUCLEOTIDE SEQUENCE</scope>
    <source>
        <strain evidence="3">NBRC 109834</strain>
    </source>
</reference>
<dbReference type="EMBL" id="BONY01000033">
    <property type="protein sequence ID" value="GIH07038.1"/>
    <property type="molecule type" value="Genomic_DNA"/>
</dbReference>
<keyword evidence="4" id="KW-1185">Reference proteome</keyword>
<evidence type="ECO:0000259" key="2">
    <source>
        <dbReference type="SMART" id="SM00507"/>
    </source>
</evidence>
<dbReference type="PANTHER" id="PTHR37612:SF20">
    <property type="entry name" value="PER-HEXAMER REPEAT PROTEIN 5-RELATED"/>
    <property type="match status" value="1"/>
</dbReference>
<comment type="caution">
    <text evidence="3">The sequence shown here is derived from an EMBL/GenBank/DDBJ whole genome shotgun (WGS) entry which is preliminary data.</text>
</comment>
<organism evidence="3 4">
    <name type="scientific">Rhizocola hellebori</name>
    <dbReference type="NCBI Taxonomy" id="1392758"/>
    <lineage>
        <taxon>Bacteria</taxon>
        <taxon>Bacillati</taxon>
        <taxon>Actinomycetota</taxon>
        <taxon>Actinomycetes</taxon>
        <taxon>Micromonosporales</taxon>
        <taxon>Micromonosporaceae</taxon>
        <taxon>Rhizocola</taxon>
    </lineage>
</organism>
<evidence type="ECO:0000313" key="3">
    <source>
        <dbReference type="EMBL" id="GIH07038.1"/>
    </source>
</evidence>
<evidence type="ECO:0000256" key="1">
    <source>
        <dbReference type="SAM" id="MobiDB-lite"/>
    </source>
</evidence>
<dbReference type="Proteomes" id="UP000612899">
    <property type="component" value="Unassembled WGS sequence"/>
</dbReference>
<dbReference type="Gene3D" id="1.10.30.50">
    <property type="match status" value="1"/>
</dbReference>
<dbReference type="InterPro" id="IPR003870">
    <property type="entry name" value="DUF222"/>
</dbReference>
<sequence>MSPGGGSLIHVFDAGVVDTGVVDRLIARARLLAQINASMLADLVAVADATPHPEFAGFEVSAALILTGQAADVQLELAHTIVRRLPAVHAAMSAGDIDLPRARVIADAVCTLDLDLARDIVKKILPQAPALTTGALRVRLAKLVIQADPQAAAKRHRKRIRDRRVELQNTEDSCATLLGMNLPADTALAASNRLTSLARAVKQAGDPRSLDQLRADTFLNLLLGNTCGHPRFGAPHGNHRSTSSSCSGTGTGTGTGTGSSGCAGTGASGGGTGTGSSGTSSTSGGRSGVHGGGMSAGGTGAGGSGTGVSGSGVGNGTGGVSGRGGVSGGGGTCGGDCCGCCGNARDAGSGAGRPRSGGVELTGDLEMLARLSEEPGNLAGYGPVIADIARQVAQQQRHSPWTFTIRDPNTGEIFTGATRRRPTEAMARHVRARDRTCRAPGCRRPAIYADIDHTIPYHLGGLTVVGNLGVLCRYHHRAKHEGWWLLVQVRPGVFVWRSPLGRRYTVYPSAP</sequence>
<dbReference type="PANTHER" id="PTHR37612">
    <property type="entry name" value="FIBROIN HEAVY CHAIN FIB-H LIKE PROTEIN"/>
    <property type="match status" value="1"/>
</dbReference>
<proteinExistence type="predicted"/>
<dbReference type="InterPro" id="IPR003615">
    <property type="entry name" value="HNH_nuc"/>
</dbReference>
<dbReference type="SMART" id="SM00507">
    <property type="entry name" value="HNHc"/>
    <property type="match status" value="1"/>
</dbReference>
<accession>A0A8J3QA79</accession>
<dbReference type="CDD" id="cd00085">
    <property type="entry name" value="HNHc"/>
    <property type="match status" value="1"/>
</dbReference>
<protein>
    <recommendedName>
        <fullName evidence="2">HNH nuclease domain-containing protein</fullName>
    </recommendedName>
</protein>
<dbReference type="Pfam" id="PF02720">
    <property type="entry name" value="DUF222"/>
    <property type="match status" value="1"/>
</dbReference>
<name>A0A8J3QA79_9ACTN</name>
<dbReference type="AlphaFoldDB" id="A0A8J3QA79"/>
<feature type="region of interest" description="Disordered" evidence="1">
    <location>
        <begin position="266"/>
        <end position="314"/>
    </location>
</feature>
<feature type="domain" description="HNH nuclease" evidence="2">
    <location>
        <begin position="425"/>
        <end position="477"/>
    </location>
</feature>
<feature type="compositionally biased region" description="Gly residues" evidence="1">
    <location>
        <begin position="266"/>
        <end position="276"/>
    </location>
</feature>
<feature type="compositionally biased region" description="Gly residues" evidence="1">
    <location>
        <begin position="285"/>
        <end position="314"/>
    </location>
</feature>
<gene>
    <name evidence="3" type="ORF">Rhe02_51050</name>
</gene>